<evidence type="ECO:0000256" key="6">
    <source>
        <dbReference type="ARBA" id="ARBA00022968"/>
    </source>
</evidence>
<evidence type="ECO:0000256" key="7">
    <source>
        <dbReference type="ARBA" id="ARBA00022989"/>
    </source>
</evidence>
<dbReference type="EMBL" id="CANHGI010000005">
    <property type="protein sequence ID" value="CAI5451079.1"/>
    <property type="molecule type" value="Genomic_DNA"/>
</dbReference>
<evidence type="ECO:0000313" key="12">
    <source>
        <dbReference type="Proteomes" id="UP001152747"/>
    </source>
</evidence>
<organism evidence="11 12">
    <name type="scientific">Caenorhabditis angaria</name>
    <dbReference type="NCBI Taxonomy" id="860376"/>
    <lineage>
        <taxon>Eukaryota</taxon>
        <taxon>Metazoa</taxon>
        <taxon>Ecdysozoa</taxon>
        <taxon>Nematoda</taxon>
        <taxon>Chromadorea</taxon>
        <taxon>Rhabditida</taxon>
        <taxon>Rhabditina</taxon>
        <taxon>Rhabditomorpha</taxon>
        <taxon>Rhabditoidea</taxon>
        <taxon>Rhabditidae</taxon>
        <taxon>Peloderinae</taxon>
        <taxon>Caenorhabditis</taxon>
    </lineage>
</organism>
<evidence type="ECO:0000256" key="2">
    <source>
        <dbReference type="ARBA" id="ARBA00008661"/>
    </source>
</evidence>
<sequence length="331" mass="38826">MKIELLQILQTNISWCMRPLWKICILSASIYVFVFLNYEKRPSISFETEFVEENKTEELFYANFTDNSFAYQFLQHPGHCNESVELLIIVLSVEKNIEIRETIRQTWGASKYENVRLNFLFSSNISTTNETDVILTNLADTYDNLILKVHSLLSYKSTFCPNASYVLKIDEDVILEIPRLLARIQNSSKKISSEDSLSCYVWKNALPKRERNNKWYIPRSFWPAKYFPNYCDGPMYLVGKNSVDRMLNETTKQKLWKLEDVFWTGVVTKAQNIRLFEWNSFYLRSPDQMKSSGAKKCWRKEEPLTITCHGFKSTNEIKSGYSELLNVTCNK</sequence>
<evidence type="ECO:0000256" key="10">
    <source>
        <dbReference type="RuleBase" id="RU363063"/>
    </source>
</evidence>
<evidence type="ECO:0000256" key="9">
    <source>
        <dbReference type="ARBA" id="ARBA00023136"/>
    </source>
</evidence>
<dbReference type="GO" id="GO:0006493">
    <property type="term" value="P:protein O-linked glycosylation"/>
    <property type="evidence" value="ECO:0007669"/>
    <property type="project" value="TreeGrafter"/>
</dbReference>
<comment type="subcellular location">
    <subcellularLocation>
        <location evidence="1 10">Golgi apparatus membrane</location>
        <topology evidence="1 10">Single-pass type II membrane protein</topology>
    </subcellularLocation>
</comment>
<dbReference type="AlphaFoldDB" id="A0A9P1IVP6"/>
<keyword evidence="12" id="KW-1185">Reference proteome</keyword>
<evidence type="ECO:0000256" key="4">
    <source>
        <dbReference type="ARBA" id="ARBA00022679"/>
    </source>
</evidence>
<gene>
    <name evidence="11" type="ORF">CAMP_LOCUS13716</name>
</gene>
<evidence type="ECO:0000256" key="5">
    <source>
        <dbReference type="ARBA" id="ARBA00022692"/>
    </source>
</evidence>
<keyword evidence="4" id="KW-0808">Transferase</keyword>
<dbReference type="Proteomes" id="UP001152747">
    <property type="component" value="Unassembled WGS sequence"/>
</dbReference>
<evidence type="ECO:0000256" key="8">
    <source>
        <dbReference type="ARBA" id="ARBA00023034"/>
    </source>
</evidence>
<keyword evidence="5" id="KW-0812">Transmembrane</keyword>
<dbReference type="EC" id="2.4.1.-" evidence="10"/>
<dbReference type="GO" id="GO:0016758">
    <property type="term" value="F:hexosyltransferase activity"/>
    <property type="evidence" value="ECO:0007669"/>
    <property type="project" value="InterPro"/>
</dbReference>
<evidence type="ECO:0000256" key="1">
    <source>
        <dbReference type="ARBA" id="ARBA00004323"/>
    </source>
</evidence>
<reference evidence="11" key="1">
    <citation type="submission" date="2022-11" db="EMBL/GenBank/DDBJ databases">
        <authorList>
            <person name="Kikuchi T."/>
        </authorList>
    </citation>
    <scope>NUCLEOTIDE SEQUENCE</scope>
    <source>
        <strain evidence="11">PS1010</strain>
    </source>
</reference>
<dbReference type="PANTHER" id="PTHR11214">
    <property type="entry name" value="BETA-1,3-N-ACETYLGLUCOSAMINYLTRANSFERASE"/>
    <property type="match status" value="1"/>
</dbReference>
<protein>
    <recommendedName>
        <fullName evidence="10">Hexosyltransferase</fullName>
        <ecNumber evidence="10">2.4.1.-</ecNumber>
    </recommendedName>
</protein>
<keyword evidence="9" id="KW-0472">Membrane</keyword>
<dbReference type="GO" id="GO:0000139">
    <property type="term" value="C:Golgi membrane"/>
    <property type="evidence" value="ECO:0007669"/>
    <property type="project" value="UniProtKB-SubCell"/>
</dbReference>
<accession>A0A9P1IVP6</accession>
<comment type="similarity">
    <text evidence="2 10">Belongs to the glycosyltransferase 31 family.</text>
</comment>
<evidence type="ECO:0000313" key="11">
    <source>
        <dbReference type="EMBL" id="CAI5451079.1"/>
    </source>
</evidence>
<proteinExistence type="inferred from homology"/>
<dbReference type="PANTHER" id="PTHR11214:SF314">
    <property type="entry name" value="HEXOSYLTRANSFERASE"/>
    <property type="match status" value="1"/>
</dbReference>
<dbReference type="Gene3D" id="3.90.550.50">
    <property type="match status" value="1"/>
</dbReference>
<dbReference type="Pfam" id="PF01762">
    <property type="entry name" value="Galactosyl_T"/>
    <property type="match status" value="1"/>
</dbReference>
<dbReference type="OrthoDB" id="6355886at2759"/>
<name>A0A9P1IVP6_9PELO</name>
<dbReference type="InterPro" id="IPR002659">
    <property type="entry name" value="Glyco_trans_31"/>
</dbReference>
<evidence type="ECO:0000256" key="3">
    <source>
        <dbReference type="ARBA" id="ARBA00022676"/>
    </source>
</evidence>
<keyword evidence="6" id="KW-0735">Signal-anchor</keyword>
<keyword evidence="7" id="KW-1133">Transmembrane helix</keyword>
<keyword evidence="8 10" id="KW-0333">Golgi apparatus</keyword>
<comment type="caution">
    <text evidence="11">The sequence shown here is derived from an EMBL/GenBank/DDBJ whole genome shotgun (WGS) entry which is preliminary data.</text>
</comment>
<keyword evidence="3 10" id="KW-0328">Glycosyltransferase</keyword>